<dbReference type="Pfam" id="PF13426">
    <property type="entry name" value="PAS_9"/>
    <property type="match status" value="1"/>
</dbReference>
<dbReference type="PANTHER" id="PTHR47429:SF2">
    <property type="entry name" value="PROTEIN TWIN LOV 1"/>
    <property type="match status" value="1"/>
</dbReference>
<evidence type="ECO:0000256" key="3">
    <source>
        <dbReference type="ARBA" id="ARBA00022991"/>
    </source>
</evidence>
<dbReference type="PANTHER" id="PTHR47429">
    <property type="entry name" value="PROTEIN TWIN LOV 1"/>
    <property type="match status" value="1"/>
</dbReference>
<keyword evidence="5" id="KW-0808">Transferase</keyword>
<keyword evidence="5" id="KW-0418">Kinase</keyword>
<keyword evidence="2" id="KW-0288">FMN</keyword>
<dbReference type="NCBIfam" id="TIGR00229">
    <property type="entry name" value="sensory_box"/>
    <property type="match status" value="1"/>
</dbReference>
<comment type="caution">
    <text evidence="5">The sequence shown here is derived from an EMBL/GenBank/DDBJ whole genome shotgun (WGS) entry which is preliminary data.</text>
</comment>
<name>A0AA92HAF5_RHIRH</name>
<dbReference type="RefSeq" id="WP_112358322.1">
    <property type="nucleotide sequence ID" value="NZ_QDFR01000001.1"/>
</dbReference>
<evidence type="ECO:0000256" key="2">
    <source>
        <dbReference type="ARBA" id="ARBA00022643"/>
    </source>
</evidence>
<evidence type="ECO:0000313" key="5">
    <source>
        <dbReference type="EMBL" id="PVE56436.1"/>
    </source>
</evidence>
<feature type="domain" description="PAS" evidence="4">
    <location>
        <begin position="10"/>
        <end position="54"/>
    </location>
</feature>
<evidence type="ECO:0000313" key="6">
    <source>
        <dbReference type="Proteomes" id="UP000244335"/>
    </source>
</evidence>
<dbReference type="GO" id="GO:0016301">
    <property type="term" value="F:kinase activity"/>
    <property type="evidence" value="ECO:0007669"/>
    <property type="project" value="UniProtKB-KW"/>
</dbReference>
<dbReference type="AlphaFoldDB" id="A0AA92HAF5"/>
<sequence>MPKSLVLPPLREFFDNATVALALAEAKGDNALVLVNQHFKTLTGYDDADVLGKNCRMLQQGASGERASNEEARAKIHSFLSRPTSSVIRTPIVNFRKDGRPFVNLLFMSKLSSSSGDVQYIFASQFDISRTRPDLLDKYNTDLGTTLTRIQPMLEGHNVIIEGSLATIASSATTIAQAKVTLAELDKSDQSQSGRTLRD</sequence>
<evidence type="ECO:0000259" key="4">
    <source>
        <dbReference type="PROSITE" id="PS50112"/>
    </source>
</evidence>
<protein>
    <submittedName>
        <fullName evidence="5">Histidine kinase</fullName>
    </submittedName>
</protein>
<dbReference type="SUPFAM" id="SSF55785">
    <property type="entry name" value="PYP-like sensor domain (PAS domain)"/>
    <property type="match status" value="1"/>
</dbReference>
<dbReference type="InterPro" id="IPR000014">
    <property type="entry name" value="PAS"/>
</dbReference>
<keyword evidence="3" id="KW-0157">Chromophore</keyword>
<organism evidence="5 6">
    <name type="scientific">Rhizobium rhizogenes</name>
    <name type="common">Agrobacterium rhizogenes</name>
    <dbReference type="NCBI Taxonomy" id="359"/>
    <lineage>
        <taxon>Bacteria</taxon>
        <taxon>Pseudomonadati</taxon>
        <taxon>Pseudomonadota</taxon>
        <taxon>Alphaproteobacteria</taxon>
        <taxon>Hyphomicrobiales</taxon>
        <taxon>Rhizobiaceae</taxon>
        <taxon>Rhizobium/Agrobacterium group</taxon>
        <taxon>Rhizobium</taxon>
    </lineage>
</organism>
<dbReference type="PROSITE" id="PS50112">
    <property type="entry name" value="PAS"/>
    <property type="match status" value="1"/>
</dbReference>
<dbReference type="EMBL" id="QDFR01000001">
    <property type="protein sequence ID" value="PVE56436.1"/>
    <property type="molecule type" value="Genomic_DNA"/>
</dbReference>
<dbReference type="Gene3D" id="3.30.450.20">
    <property type="entry name" value="PAS domain"/>
    <property type="match status" value="1"/>
</dbReference>
<dbReference type="Proteomes" id="UP000244335">
    <property type="component" value="Unassembled WGS sequence"/>
</dbReference>
<accession>A0AA92HAF5</accession>
<proteinExistence type="predicted"/>
<evidence type="ECO:0000256" key="1">
    <source>
        <dbReference type="ARBA" id="ARBA00022630"/>
    </source>
</evidence>
<gene>
    <name evidence="5" type="ORF">DC430_01195</name>
</gene>
<keyword evidence="1" id="KW-0285">Flavoprotein</keyword>
<dbReference type="InterPro" id="IPR035965">
    <property type="entry name" value="PAS-like_dom_sf"/>
</dbReference>
<reference evidence="5 6" key="1">
    <citation type="submission" date="2018-04" db="EMBL/GenBank/DDBJ databases">
        <authorList>
            <person name="Hagen T."/>
        </authorList>
    </citation>
    <scope>NUCLEOTIDE SEQUENCE [LARGE SCALE GENOMIC DNA]</scope>
    <source>
        <strain evidence="5 6">TPD7009</strain>
    </source>
</reference>